<gene>
    <name evidence="1" type="ORF">BN9_130000</name>
</gene>
<keyword evidence="2" id="KW-1185">Reference proteome</keyword>
<dbReference type="InParanoid" id="A0A024FX84"/>
<dbReference type="Proteomes" id="UP000053237">
    <property type="component" value="Unassembled WGS sequence"/>
</dbReference>
<organism evidence="1 2">
    <name type="scientific">Albugo candida</name>
    <dbReference type="NCBI Taxonomy" id="65357"/>
    <lineage>
        <taxon>Eukaryota</taxon>
        <taxon>Sar</taxon>
        <taxon>Stramenopiles</taxon>
        <taxon>Oomycota</taxon>
        <taxon>Peronosporomycetes</taxon>
        <taxon>Albuginales</taxon>
        <taxon>Albuginaceae</taxon>
        <taxon>Albugo</taxon>
    </lineage>
</organism>
<reference evidence="1 2" key="1">
    <citation type="submission" date="2012-05" db="EMBL/GenBank/DDBJ databases">
        <title>Recombination and specialization in a pathogen metapopulation.</title>
        <authorList>
            <person name="Gardiner A."/>
            <person name="Kemen E."/>
            <person name="Schultz-Larsen T."/>
            <person name="MacLean D."/>
            <person name="Van Oosterhout C."/>
            <person name="Jones J.D.G."/>
        </authorList>
    </citation>
    <scope>NUCLEOTIDE SEQUENCE [LARGE SCALE GENOMIC DNA]</scope>
    <source>
        <strain evidence="1 2">Ac Nc2</strain>
    </source>
</reference>
<protein>
    <submittedName>
        <fullName evidence="1">Uncharacterized protein</fullName>
    </submittedName>
</protein>
<name>A0A024FX84_9STRA</name>
<evidence type="ECO:0000313" key="2">
    <source>
        <dbReference type="Proteomes" id="UP000053237"/>
    </source>
</evidence>
<proteinExistence type="predicted"/>
<dbReference type="EMBL" id="CAIX01001104">
    <property type="protein sequence ID" value="CCI11487.1"/>
    <property type="molecule type" value="Genomic_DNA"/>
</dbReference>
<evidence type="ECO:0000313" key="1">
    <source>
        <dbReference type="EMBL" id="CCI11487.1"/>
    </source>
</evidence>
<sequence>MELVPHDSSSKNGIRSFVNPVNCFSKLKCATLDNILQAKIPLHLLIPALLRL</sequence>
<comment type="caution">
    <text evidence="1">The sequence shown here is derived from an EMBL/GenBank/DDBJ whole genome shotgun (WGS) entry which is preliminary data.</text>
</comment>
<dbReference type="AlphaFoldDB" id="A0A024FX84"/>
<accession>A0A024FX84</accession>